<dbReference type="Proteomes" id="UP000230683">
    <property type="component" value="Unassembled WGS sequence"/>
</dbReference>
<dbReference type="AlphaFoldDB" id="A0A2M7X5L9"/>
<protein>
    <recommendedName>
        <fullName evidence="3">CYTH domain-containing protein</fullName>
    </recommendedName>
</protein>
<proteinExistence type="predicted"/>
<evidence type="ECO:0000313" key="2">
    <source>
        <dbReference type="Proteomes" id="UP000230683"/>
    </source>
</evidence>
<evidence type="ECO:0008006" key="3">
    <source>
        <dbReference type="Google" id="ProtNLM"/>
    </source>
</evidence>
<organism evidence="1 2">
    <name type="scientific">candidate division WWE3 bacterium CG_4_9_14_3_um_filter_34_6</name>
    <dbReference type="NCBI Taxonomy" id="1975079"/>
    <lineage>
        <taxon>Bacteria</taxon>
        <taxon>Katanobacteria</taxon>
    </lineage>
</organism>
<reference evidence="2" key="1">
    <citation type="submission" date="2017-09" db="EMBL/GenBank/DDBJ databases">
        <title>Depth-based differentiation of microbial function through sediment-hosted aquifers and enrichment of novel symbionts in the deep terrestrial subsurface.</title>
        <authorList>
            <person name="Probst A.J."/>
            <person name="Ladd B."/>
            <person name="Jarett J.K."/>
            <person name="Geller-Mcgrath D.E."/>
            <person name="Sieber C.M.K."/>
            <person name="Emerson J.B."/>
            <person name="Anantharaman K."/>
            <person name="Thomas B.C."/>
            <person name="Malmstrom R."/>
            <person name="Stieglmeier M."/>
            <person name="Klingl A."/>
            <person name="Woyke T."/>
            <person name="Ryan C.M."/>
            <person name="Banfield J.F."/>
        </authorList>
    </citation>
    <scope>NUCLEOTIDE SEQUENCE [LARGE SCALE GENOMIC DNA]</scope>
</reference>
<accession>A0A2M7X5L9</accession>
<gene>
    <name evidence="1" type="ORF">CO178_00045</name>
</gene>
<comment type="caution">
    <text evidence="1">The sequence shown here is derived from an EMBL/GenBank/DDBJ whole genome shotgun (WGS) entry which is preliminary data.</text>
</comment>
<evidence type="ECO:0000313" key="1">
    <source>
        <dbReference type="EMBL" id="PJA41474.1"/>
    </source>
</evidence>
<name>A0A2M7X5L9_UNCKA</name>
<sequence length="208" mass="23901">MVKKYFSIVKNRDLTNIKAKLISTFGLPEISKKLSVYAFNGNNDEIHIEFKGKDKYITYLSSGDDHALIKNNKFIFKNLKAFLKLIHRLGFNECSTGEIIENIFKRNRIEITISNNTFIGNILSFEARTLETKKIIEKILGKNYKIEEAGSIGKYTKELEIPRKPLINHFNVVNEDIVKYADSVGLDIRSFESTLQSKIESFSNDYSS</sequence>
<dbReference type="EMBL" id="PFWY01000003">
    <property type="protein sequence ID" value="PJA41474.1"/>
    <property type="molecule type" value="Genomic_DNA"/>
</dbReference>